<keyword evidence="1" id="KW-0812">Transmembrane</keyword>
<keyword evidence="1" id="KW-1133">Transmembrane helix</keyword>
<keyword evidence="3" id="KW-1185">Reference proteome</keyword>
<sequence length="236" mass="27734">MDLQIVLQISLVIIGLYLALFKSYFTEKGKNIATNEDIEELTNKIELVKQKFLEKNASLKSKLDLLTNLQIGHKNDERNALTEFHKSFSKWINILTSSSFGLIDDYNNEEVLRKLSDYDNIYKEFQSSHSLLMIYVEDEKLHSSINTLKIKILEKLSGIAPSSLISLKHNNEKLEDLKSQPYSDKKTEKNRELFVVRKEIHQKYHREMIEAYKEIVDLQKSYEKHMLEYIKTLSQE</sequence>
<evidence type="ECO:0000313" key="3">
    <source>
        <dbReference type="Proteomes" id="UP000093343"/>
    </source>
</evidence>
<dbReference type="Proteomes" id="UP000093343">
    <property type="component" value="Unassembled WGS sequence"/>
</dbReference>
<proteinExistence type="predicted"/>
<evidence type="ECO:0000313" key="2">
    <source>
        <dbReference type="EMBL" id="OCB77157.1"/>
    </source>
</evidence>
<protein>
    <submittedName>
        <fullName evidence="2">Uncharacterized protein</fullName>
    </submittedName>
</protein>
<dbReference type="EMBL" id="LVEN01000005">
    <property type="protein sequence ID" value="OCB77157.1"/>
    <property type="molecule type" value="Genomic_DNA"/>
</dbReference>
<organism evidence="2 3">
    <name type="scientific">Flavobacterium piscis</name>
    <dbReference type="NCBI Taxonomy" id="1114874"/>
    <lineage>
        <taxon>Bacteria</taxon>
        <taxon>Pseudomonadati</taxon>
        <taxon>Bacteroidota</taxon>
        <taxon>Flavobacteriia</taxon>
        <taxon>Flavobacteriales</taxon>
        <taxon>Flavobacteriaceae</taxon>
        <taxon>Flavobacterium</taxon>
    </lineage>
</organism>
<comment type="caution">
    <text evidence="2">The sequence shown here is derived from an EMBL/GenBank/DDBJ whole genome shotgun (WGS) entry which is preliminary data.</text>
</comment>
<evidence type="ECO:0000256" key="1">
    <source>
        <dbReference type="SAM" id="Phobius"/>
    </source>
</evidence>
<gene>
    <name evidence="2" type="ORF">FLP_04235</name>
</gene>
<accession>A0ABX2XN43</accession>
<feature type="transmembrane region" description="Helical" evidence="1">
    <location>
        <begin position="6"/>
        <end position="25"/>
    </location>
</feature>
<keyword evidence="1" id="KW-0472">Membrane</keyword>
<reference evidence="3" key="1">
    <citation type="submission" date="2016-03" db="EMBL/GenBank/DDBJ databases">
        <title>Draft genome sequence of Paenibacillus glacialis DSM 22343.</title>
        <authorList>
            <person name="Shin S.-K."/>
            <person name="Yi H."/>
        </authorList>
    </citation>
    <scope>NUCLEOTIDE SEQUENCE [LARGE SCALE GENOMIC DNA]</scope>
    <source>
        <strain evidence="3">CCUG 60099</strain>
    </source>
</reference>
<dbReference type="RefSeq" id="WP_065448282.1">
    <property type="nucleotide sequence ID" value="NZ_LVEN01000005.1"/>
</dbReference>
<name>A0ABX2XN43_9FLAO</name>